<gene>
    <name evidence="12" type="primary">dapB</name>
    <name evidence="15" type="ORF">SAMN04488028_10172</name>
</gene>
<protein>
    <recommendedName>
        <fullName evidence="9 12">4-hydroxy-tetrahydrodipicolinate reductase</fullName>
        <shortName evidence="12">HTPA reductase</shortName>
        <ecNumber evidence="9 12">1.17.1.8</ecNumber>
    </recommendedName>
</protein>
<dbReference type="STRING" id="156994.SAMN04488028_10172"/>
<evidence type="ECO:0000256" key="4">
    <source>
        <dbReference type="ARBA" id="ARBA00022915"/>
    </source>
</evidence>
<dbReference type="Pfam" id="PF05173">
    <property type="entry name" value="DapB_C"/>
    <property type="match status" value="1"/>
</dbReference>
<evidence type="ECO:0000256" key="5">
    <source>
        <dbReference type="ARBA" id="ARBA00023002"/>
    </source>
</evidence>
<dbReference type="HAMAP" id="MF_00102">
    <property type="entry name" value="DapB"/>
    <property type="match status" value="1"/>
</dbReference>
<comment type="caution">
    <text evidence="12">Was originally thought to be a dihydrodipicolinate reductase (DHDPR), catalyzing the conversion of dihydrodipicolinate to tetrahydrodipicolinate. However, it was shown in E.coli that the substrate of the enzymatic reaction is not dihydrodipicolinate (DHDP) but in fact (2S,4S)-4-hydroxy-2,3,4,5-tetrahydrodipicolinic acid (HTPA), the product released by the DapA-catalyzed reaction.</text>
</comment>
<feature type="domain" description="Dihydrodipicolinate reductase N-terminal" evidence="13">
    <location>
        <begin position="1"/>
        <end position="103"/>
    </location>
</feature>
<dbReference type="GO" id="GO:0009089">
    <property type="term" value="P:lysine biosynthetic process via diaminopimelate"/>
    <property type="evidence" value="ECO:0007669"/>
    <property type="project" value="UniProtKB-UniRule"/>
</dbReference>
<evidence type="ECO:0000256" key="3">
    <source>
        <dbReference type="ARBA" id="ARBA00022857"/>
    </source>
</evidence>
<feature type="domain" description="Dihydrodipicolinate reductase C-terminal" evidence="14">
    <location>
        <begin position="106"/>
        <end position="235"/>
    </location>
</feature>
<dbReference type="InterPro" id="IPR000846">
    <property type="entry name" value="DapB_N"/>
</dbReference>
<evidence type="ECO:0000313" key="16">
    <source>
        <dbReference type="Proteomes" id="UP000184474"/>
    </source>
</evidence>
<dbReference type="PIRSF" id="PIRSF000161">
    <property type="entry name" value="DHPR"/>
    <property type="match status" value="1"/>
</dbReference>
<dbReference type="Proteomes" id="UP000184474">
    <property type="component" value="Unassembled WGS sequence"/>
</dbReference>
<evidence type="ECO:0000256" key="9">
    <source>
        <dbReference type="ARBA" id="ARBA00038983"/>
    </source>
</evidence>
<keyword evidence="7 12" id="KW-0457">Lysine biosynthesis</keyword>
<comment type="catalytic activity">
    <reaction evidence="11 12">
        <text>(S)-2,3,4,5-tetrahydrodipicolinate + NAD(+) + H2O = (2S,4S)-4-hydroxy-2,3,4,5-tetrahydrodipicolinate + NADH + H(+)</text>
        <dbReference type="Rhea" id="RHEA:35323"/>
        <dbReference type="ChEBI" id="CHEBI:15377"/>
        <dbReference type="ChEBI" id="CHEBI:15378"/>
        <dbReference type="ChEBI" id="CHEBI:16845"/>
        <dbReference type="ChEBI" id="CHEBI:57540"/>
        <dbReference type="ChEBI" id="CHEBI:57945"/>
        <dbReference type="ChEBI" id="CHEBI:67139"/>
        <dbReference type="EC" id="1.17.1.8"/>
    </reaction>
</comment>
<feature type="binding site" evidence="12">
    <location>
        <position position="21"/>
    </location>
    <ligand>
        <name>NAD(+)</name>
        <dbReference type="ChEBI" id="CHEBI:57540"/>
    </ligand>
</feature>
<dbReference type="GO" id="GO:0016726">
    <property type="term" value="F:oxidoreductase activity, acting on CH or CH2 groups, NAD or NADP as acceptor"/>
    <property type="evidence" value="ECO:0007669"/>
    <property type="project" value="UniProtKB-UniRule"/>
</dbReference>
<evidence type="ECO:0000256" key="6">
    <source>
        <dbReference type="ARBA" id="ARBA00023027"/>
    </source>
</evidence>
<evidence type="ECO:0000313" key="15">
    <source>
        <dbReference type="EMBL" id="SHJ42583.1"/>
    </source>
</evidence>
<dbReference type="InterPro" id="IPR036291">
    <property type="entry name" value="NAD(P)-bd_dom_sf"/>
</dbReference>
<evidence type="ECO:0000256" key="12">
    <source>
        <dbReference type="HAMAP-Rule" id="MF_00102"/>
    </source>
</evidence>
<dbReference type="GO" id="GO:0008839">
    <property type="term" value="F:4-hydroxy-tetrahydrodipicolinate reductase"/>
    <property type="evidence" value="ECO:0007669"/>
    <property type="project" value="UniProtKB-UniRule"/>
</dbReference>
<evidence type="ECO:0000256" key="7">
    <source>
        <dbReference type="ARBA" id="ARBA00023154"/>
    </source>
</evidence>
<dbReference type="PANTHER" id="PTHR20836:SF0">
    <property type="entry name" value="4-HYDROXY-TETRAHYDRODIPICOLINATE REDUCTASE 1, CHLOROPLASTIC-RELATED"/>
    <property type="match status" value="1"/>
</dbReference>
<dbReference type="Pfam" id="PF01113">
    <property type="entry name" value="DapB_N"/>
    <property type="match status" value="1"/>
</dbReference>
<proteinExistence type="inferred from homology"/>
<keyword evidence="16" id="KW-1185">Reference proteome</keyword>
<keyword evidence="4 12" id="KW-0220">Diaminopimelate biosynthesis</keyword>
<dbReference type="Gene3D" id="3.30.360.10">
    <property type="entry name" value="Dihydrodipicolinate Reductase, domain 2"/>
    <property type="match status" value="1"/>
</dbReference>
<dbReference type="UniPathway" id="UPA00034">
    <property type="reaction ID" value="UER00018"/>
</dbReference>
<dbReference type="GO" id="GO:0051287">
    <property type="term" value="F:NAD binding"/>
    <property type="evidence" value="ECO:0007669"/>
    <property type="project" value="UniProtKB-UniRule"/>
</dbReference>
<comment type="function">
    <text evidence="12">Catalyzes the conversion of 4-hydroxy-tetrahydrodipicolinate (HTPA) to tetrahydrodipicolinate.</text>
</comment>
<dbReference type="InterPro" id="IPR022663">
    <property type="entry name" value="DapB_C"/>
</dbReference>
<evidence type="ECO:0000256" key="11">
    <source>
        <dbReference type="ARBA" id="ARBA00049396"/>
    </source>
</evidence>
<evidence type="ECO:0000256" key="1">
    <source>
        <dbReference type="ARBA" id="ARBA00006642"/>
    </source>
</evidence>
<keyword evidence="2 12" id="KW-0028">Amino-acid biosynthesis</keyword>
<evidence type="ECO:0000256" key="8">
    <source>
        <dbReference type="ARBA" id="ARBA00037922"/>
    </source>
</evidence>
<keyword evidence="12" id="KW-0963">Cytoplasm</keyword>
<keyword evidence="5 12" id="KW-0560">Oxidoreductase</keyword>
<dbReference type="CDD" id="cd02274">
    <property type="entry name" value="DHDPR_N"/>
    <property type="match status" value="1"/>
</dbReference>
<evidence type="ECO:0000256" key="10">
    <source>
        <dbReference type="ARBA" id="ARBA00049080"/>
    </source>
</evidence>
<dbReference type="EMBL" id="FRAA01000001">
    <property type="protein sequence ID" value="SHJ42583.1"/>
    <property type="molecule type" value="Genomic_DNA"/>
</dbReference>
<dbReference type="GO" id="GO:0050661">
    <property type="term" value="F:NADP binding"/>
    <property type="evidence" value="ECO:0007669"/>
    <property type="project" value="UniProtKB-UniRule"/>
</dbReference>
<dbReference type="InterPro" id="IPR023940">
    <property type="entry name" value="DHDPR_bac"/>
</dbReference>
<organism evidence="15 16">
    <name type="scientific">Reichenbachiella agariperforans</name>
    <dbReference type="NCBI Taxonomy" id="156994"/>
    <lineage>
        <taxon>Bacteria</taxon>
        <taxon>Pseudomonadati</taxon>
        <taxon>Bacteroidota</taxon>
        <taxon>Cytophagia</taxon>
        <taxon>Cytophagales</taxon>
        <taxon>Reichenbachiellaceae</taxon>
        <taxon>Reichenbachiella</taxon>
    </lineage>
</organism>
<dbReference type="EC" id="1.17.1.8" evidence="9 12"/>
<keyword evidence="6 12" id="KW-0520">NAD</keyword>
<dbReference type="SUPFAM" id="SSF55347">
    <property type="entry name" value="Glyceraldehyde-3-phosphate dehydrogenase-like, C-terminal domain"/>
    <property type="match status" value="1"/>
</dbReference>
<dbReference type="NCBIfam" id="TIGR00036">
    <property type="entry name" value="dapB"/>
    <property type="match status" value="1"/>
</dbReference>
<dbReference type="GO" id="GO:0005829">
    <property type="term" value="C:cytosol"/>
    <property type="evidence" value="ECO:0007669"/>
    <property type="project" value="TreeGrafter"/>
</dbReference>
<dbReference type="Gene3D" id="3.40.50.720">
    <property type="entry name" value="NAD(P)-binding Rossmann-like Domain"/>
    <property type="match status" value="1"/>
</dbReference>
<dbReference type="PANTHER" id="PTHR20836">
    <property type="entry name" value="DIHYDRODIPICOLINATE REDUCTASE"/>
    <property type="match status" value="1"/>
</dbReference>
<feature type="binding site" evidence="12">
    <location>
        <begin position="100"/>
        <end position="103"/>
    </location>
    <ligand>
        <name>NAD(+)</name>
        <dbReference type="ChEBI" id="CHEBI:57540"/>
    </ligand>
</feature>
<feature type="active site" description="Proton donor" evidence="12">
    <location>
        <position position="138"/>
    </location>
</feature>
<feature type="active site" description="Proton donor/acceptor" evidence="12">
    <location>
        <position position="134"/>
    </location>
</feature>
<feature type="binding site" evidence="12">
    <location>
        <begin position="75"/>
        <end position="77"/>
    </location>
    <ligand>
        <name>NAD(+)</name>
        <dbReference type="ChEBI" id="CHEBI:57540"/>
    </ligand>
</feature>
<reference evidence="16" key="1">
    <citation type="submission" date="2016-11" db="EMBL/GenBank/DDBJ databases">
        <authorList>
            <person name="Varghese N."/>
            <person name="Submissions S."/>
        </authorList>
    </citation>
    <scope>NUCLEOTIDE SEQUENCE [LARGE SCALE GENOMIC DNA]</scope>
    <source>
        <strain evidence="16">DSM 26134</strain>
    </source>
</reference>
<comment type="subcellular location">
    <subcellularLocation>
        <location evidence="12">Cytoplasm</location>
    </subcellularLocation>
</comment>
<keyword evidence="3 12" id="KW-0521">NADP</keyword>
<comment type="caution">
    <text evidence="12">Lacks conserved residue(s) required for the propagation of feature annotation.</text>
</comment>
<comment type="similarity">
    <text evidence="1 12">Belongs to the DapB family.</text>
</comment>
<name>A0A1M6J784_REIAG</name>
<dbReference type="SUPFAM" id="SSF51735">
    <property type="entry name" value="NAD(P)-binding Rossmann-fold domains"/>
    <property type="match status" value="1"/>
</dbReference>
<evidence type="ECO:0000259" key="14">
    <source>
        <dbReference type="Pfam" id="PF05173"/>
    </source>
</evidence>
<feature type="binding site" evidence="12">
    <location>
        <begin position="144"/>
        <end position="145"/>
    </location>
    <ligand>
        <name>(S)-2,3,4,5-tetrahydrodipicolinate</name>
        <dbReference type="ChEBI" id="CHEBI:16845"/>
    </ligand>
</feature>
<feature type="binding site" evidence="12">
    <location>
        <position position="135"/>
    </location>
    <ligand>
        <name>(S)-2,3,4,5-tetrahydrodipicolinate</name>
        <dbReference type="ChEBI" id="CHEBI:16845"/>
    </ligand>
</feature>
<dbReference type="GO" id="GO:0019877">
    <property type="term" value="P:diaminopimelate biosynthetic process"/>
    <property type="evidence" value="ECO:0007669"/>
    <property type="project" value="UniProtKB-UniRule"/>
</dbReference>
<accession>A0A1M6J784</accession>
<evidence type="ECO:0000259" key="13">
    <source>
        <dbReference type="Pfam" id="PF01113"/>
    </source>
</evidence>
<comment type="subunit">
    <text evidence="12">Homotetramer.</text>
</comment>
<evidence type="ECO:0000256" key="2">
    <source>
        <dbReference type="ARBA" id="ARBA00022605"/>
    </source>
</evidence>
<comment type="catalytic activity">
    <reaction evidence="10 12">
        <text>(S)-2,3,4,5-tetrahydrodipicolinate + NADP(+) + H2O = (2S,4S)-4-hydroxy-2,3,4,5-tetrahydrodipicolinate + NADPH + H(+)</text>
        <dbReference type="Rhea" id="RHEA:35331"/>
        <dbReference type="ChEBI" id="CHEBI:15377"/>
        <dbReference type="ChEBI" id="CHEBI:15378"/>
        <dbReference type="ChEBI" id="CHEBI:16845"/>
        <dbReference type="ChEBI" id="CHEBI:57783"/>
        <dbReference type="ChEBI" id="CHEBI:58349"/>
        <dbReference type="ChEBI" id="CHEBI:67139"/>
        <dbReference type="EC" id="1.17.1.8"/>
    </reaction>
</comment>
<dbReference type="RefSeq" id="WP_073118387.1">
    <property type="nucleotide sequence ID" value="NZ_FRAA01000001.1"/>
</dbReference>
<comment type="pathway">
    <text evidence="8 12">Amino-acid biosynthesis; L-lysine biosynthesis via DAP pathway; (S)-tetrahydrodipicolinate from L-aspartate: step 4/4.</text>
</comment>
<dbReference type="AlphaFoldDB" id="A0A1M6J784"/>
<feature type="binding site" evidence="12">
    <location>
        <position position="22"/>
    </location>
    <ligand>
        <name>NADP(+)</name>
        <dbReference type="ChEBI" id="CHEBI:58349"/>
    </ligand>
</feature>
<sequence length="237" mass="26037">MKIGLVGYGKMGKAIEQILIERGHEVSKIVNIDSPSVLQEISPENTDVVIEFTAPESAFNNISTCLTNSVPVVSGSTGWLDQFPEVERIVEENKVGFFYASNYSLGVNIFFKLNEYLAKLMKGHDYNASIVEIHHTQKLDAPSGTAISLAEGMMSQMTEKTGWVNEETSDVSKIGIVSERIENVPGTHDVTYESEVDTIKISHVAHSRKGFAMGAVLAAEWLHGKEGVFSMNDLLEL</sequence>